<keyword evidence="5" id="KW-0732">Signal</keyword>
<keyword evidence="4" id="KW-0964">Secreted</keyword>
<dbReference type="InterPro" id="IPR011050">
    <property type="entry name" value="Pectin_lyase_fold/virulence"/>
</dbReference>
<dbReference type="EMBL" id="LN890656">
    <property type="protein sequence ID" value="CUS06305.1"/>
    <property type="molecule type" value="Genomic_DNA"/>
</dbReference>
<keyword evidence="9" id="KW-1185">Reference proteome</keyword>
<dbReference type="PANTHER" id="PTHR11319">
    <property type="entry name" value="G PROTEIN-COUPLED RECEPTOR-RELATED"/>
    <property type="match status" value="1"/>
</dbReference>
<dbReference type="PANTHER" id="PTHR11319:SF35">
    <property type="entry name" value="OUTER MEMBRANE PROTEIN PMPC-RELATED"/>
    <property type="match status" value="1"/>
</dbReference>
<comment type="subcellular location">
    <subcellularLocation>
        <location evidence="1">Cell envelope</location>
    </subcellularLocation>
    <subcellularLocation>
        <location evidence="2">Cell outer membrane</location>
    </subcellularLocation>
    <subcellularLocation>
        <location evidence="3">Secreted</location>
    </subcellularLocation>
</comment>
<proteinExistence type="predicted"/>
<evidence type="ECO:0000256" key="5">
    <source>
        <dbReference type="ARBA" id="ARBA00022729"/>
    </source>
</evidence>
<evidence type="ECO:0000313" key="9">
    <source>
        <dbReference type="Proteomes" id="UP000215027"/>
    </source>
</evidence>
<reference evidence="8" key="1">
    <citation type="submission" date="2016-01" db="EMBL/GenBank/DDBJ databases">
        <authorList>
            <person name="Mcilroy J.S."/>
            <person name="Karst M S."/>
            <person name="Albertsen M."/>
        </authorList>
    </citation>
    <scope>NUCLEOTIDE SEQUENCE</scope>
    <source>
        <strain evidence="8">Cfx-K</strain>
    </source>
</reference>
<organism evidence="8 9">
    <name type="scientific">Candidatus Promineifilum breve</name>
    <dbReference type="NCBI Taxonomy" id="1806508"/>
    <lineage>
        <taxon>Bacteria</taxon>
        <taxon>Bacillati</taxon>
        <taxon>Chloroflexota</taxon>
        <taxon>Ardenticatenia</taxon>
        <taxon>Candidatus Promineifilales</taxon>
        <taxon>Candidatus Promineifilaceae</taxon>
        <taxon>Candidatus Promineifilum</taxon>
    </lineage>
</organism>
<keyword evidence="6" id="KW-0472">Membrane</keyword>
<protein>
    <recommendedName>
        <fullName evidence="10">Right handed beta helix domain-containing protein</fullName>
    </recommendedName>
</protein>
<dbReference type="Pfam" id="PF02415">
    <property type="entry name" value="Chlam_PMP"/>
    <property type="match status" value="2"/>
</dbReference>
<name>A0A160TAD0_9CHLR</name>
<gene>
    <name evidence="8" type="ORF">CFX0092_B0771</name>
</gene>
<dbReference type="NCBIfam" id="NF041518">
    <property type="entry name" value="choice_anch_Q"/>
    <property type="match status" value="1"/>
</dbReference>
<evidence type="ECO:0000313" key="8">
    <source>
        <dbReference type="EMBL" id="CUS06305.1"/>
    </source>
</evidence>
<dbReference type="InterPro" id="IPR059226">
    <property type="entry name" value="Choice_anch_Q_dom"/>
</dbReference>
<dbReference type="KEGG" id="pbf:CFX0092_B0771"/>
<accession>A0A160TAD0</accession>
<dbReference type="InterPro" id="IPR003368">
    <property type="entry name" value="POMP_repeat"/>
</dbReference>
<evidence type="ECO:0000256" key="2">
    <source>
        <dbReference type="ARBA" id="ARBA00004442"/>
    </source>
</evidence>
<evidence type="ECO:0000256" key="7">
    <source>
        <dbReference type="ARBA" id="ARBA00023237"/>
    </source>
</evidence>
<evidence type="ECO:0000256" key="3">
    <source>
        <dbReference type="ARBA" id="ARBA00004613"/>
    </source>
</evidence>
<keyword evidence="7" id="KW-0998">Cell outer membrane</keyword>
<dbReference type="Proteomes" id="UP000215027">
    <property type="component" value="Chromosome II"/>
</dbReference>
<evidence type="ECO:0000256" key="1">
    <source>
        <dbReference type="ARBA" id="ARBA00004196"/>
    </source>
</evidence>
<dbReference type="OrthoDB" id="468608at2"/>
<dbReference type="RefSeq" id="WP_095045595.1">
    <property type="nucleotide sequence ID" value="NZ_LN890656.1"/>
</dbReference>
<evidence type="ECO:0008006" key="10">
    <source>
        <dbReference type="Google" id="ProtNLM"/>
    </source>
</evidence>
<dbReference type="SUPFAM" id="SSF51126">
    <property type="entry name" value="Pectin lyase-like"/>
    <property type="match status" value="1"/>
</dbReference>
<sequence>MEPTELSPPTDGRRAWLAALLLRQPDRFLPRLTATLTRWRATPRAVRRRWQRRVAATATGAALLLAMTASPLLVPTARAATITVDGACTLVDAIIAANTDTASGSCIAGSPGADTIDLQVDVTLTASHVNYVGPSGTPVVSSMIVIEGNGHTIARDGTAPEFRILAVDSTGDLTLNDVTISGGRLAAAYTDFNGAGILVSDGRLAVYGSTITGNEVVTYGFGGGIANFGGDVTIVRGTISDNHAGDEGGGLSQYGGTATIHDSTFSGNSAGDDGGAIIHYVGTMSIVNSTLSGNEAGSGGAIYVDDALTIVNSTLTGNSANYGGAIFNFDPVTLSRSIISGNSATVTGAEIVNYGTISADDSNVFGHAGLNNAQAFRYFTPGANDVNATSDGDNIPLGDILDTTLADNGGPTETHNLVADSPAVDLTYDAACAAPPLNGVDQRGAPRPFDVAGQGNEGTNTCDAGAVEYLSPVPGGTDIFMSANAAGTTGDGLNFGPHDVLRWDGNGWSKFFDGTAAGLTPNGRAKHNINAIWVPDPSEEDVVLSFGQNSRFVGNITPKVDGMDLVWWDADAQEFSLWFDGDDVDLTNKTQEKIDALHVLPGSESPIGGGSCQAYLLISTQGPGRVSNTGEPAIIFSGEDVLGFCATNLGDNTAGLWTKVIDGRDQGMPRNSTTSISAEVDGDGQLAALYLTTRSTFNVDAATGGHSMIYAYDFGTETFSGPYFVAADAGLPRHVNALHVAELPLD</sequence>
<evidence type="ECO:0000256" key="4">
    <source>
        <dbReference type="ARBA" id="ARBA00022525"/>
    </source>
</evidence>
<evidence type="ECO:0000256" key="6">
    <source>
        <dbReference type="ARBA" id="ARBA00023136"/>
    </source>
</evidence>
<dbReference type="GO" id="GO:0009279">
    <property type="term" value="C:cell outer membrane"/>
    <property type="evidence" value="ECO:0007669"/>
    <property type="project" value="UniProtKB-SubCell"/>
</dbReference>
<dbReference type="AlphaFoldDB" id="A0A160TAD0"/>
<dbReference type="GO" id="GO:0005576">
    <property type="term" value="C:extracellular region"/>
    <property type="evidence" value="ECO:0007669"/>
    <property type="project" value="UniProtKB-SubCell"/>
</dbReference>